<reference evidence="4 5" key="1">
    <citation type="submission" date="2020-02" db="EMBL/GenBank/DDBJ databases">
        <title>The draft genome of Grimontia sedimenta sp. nov., isolated from benthic sediments near coral reefs south of Kuwait.</title>
        <authorList>
            <person name="Mahmoud H.M."/>
            <person name="Jose L."/>
            <person name="Eapen S."/>
        </authorList>
    </citation>
    <scope>NUCLEOTIDE SEQUENCE [LARGE SCALE GENOMIC DNA]</scope>
    <source>
        <strain evidence="4 5">S25</strain>
    </source>
</reference>
<dbReference type="GO" id="GO:0015288">
    <property type="term" value="F:porin activity"/>
    <property type="evidence" value="ECO:0007669"/>
    <property type="project" value="UniProtKB-KW"/>
</dbReference>
<keyword evidence="2" id="KW-0406">Ion transport</keyword>
<dbReference type="Proteomes" id="UP000473008">
    <property type="component" value="Unassembled WGS sequence"/>
</dbReference>
<dbReference type="EMBL" id="JAALDL010000036">
    <property type="protein sequence ID" value="NGO00417.1"/>
    <property type="molecule type" value="Genomic_DNA"/>
</dbReference>
<protein>
    <recommendedName>
        <fullName evidence="3">Outer membrane protein OmpA-like transmembrane domain-containing protein</fullName>
    </recommendedName>
</protein>
<keyword evidence="2" id="KW-0813">Transport</keyword>
<dbReference type="GO" id="GO:0046930">
    <property type="term" value="C:pore complex"/>
    <property type="evidence" value="ECO:0007669"/>
    <property type="project" value="UniProtKB-KW"/>
</dbReference>
<organism evidence="4 5">
    <name type="scientific">Grimontia sedimenti</name>
    <dbReference type="NCBI Taxonomy" id="2711294"/>
    <lineage>
        <taxon>Bacteria</taxon>
        <taxon>Pseudomonadati</taxon>
        <taxon>Pseudomonadota</taxon>
        <taxon>Gammaproteobacteria</taxon>
        <taxon>Vibrionales</taxon>
        <taxon>Vibrionaceae</taxon>
        <taxon>Grimontia</taxon>
    </lineage>
</organism>
<evidence type="ECO:0000313" key="5">
    <source>
        <dbReference type="Proteomes" id="UP000473008"/>
    </source>
</evidence>
<evidence type="ECO:0000256" key="1">
    <source>
        <dbReference type="ARBA" id="ARBA00005710"/>
    </source>
</evidence>
<dbReference type="InterPro" id="IPR011250">
    <property type="entry name" value="OMP/PagP_B-barrel"/>
</dbReference>
<proteinExistence type="inferred from homology"/>
<dbReference type="Gene3D" id="2.40.160.20">
    <property type="match status" value="1"/>
</dbReference>
<evidence type="ECO:0000313" key="4">
    <source>
        <dbReference type="EMBL" id="NGO00417.1"/>
    </source>
</evidence>
<dbReference type="SUPFAM" id="SSF56925">
    <property type="entry name" value="OMPA-like"/>
    <property type="match status" value="1"/>
</dbReference>
<dbReference type="AlphaFoldDB" id="A0A6M1RJF7"/>
<dbReference type="Pfam" id="PF01389">
    <property type="entry name" value="OmpA_membrane"/>
    <property type="match status" value="1"/>
</dbReference>
<evidence type="ECO:0000256" key="2">
    <source>
        <dbReference type="ARBA" id="ARBA00023114"/>
    </source>
</evidence>
<keyword evidence="2" id="KW-0812">Transmembrane</keyword>
<comment type="caution">
    <text evidence="4">The sequence shown here is derived from an EMBL/GenBank/DDBJ whole genome shotgun (WGS) entry which is preliminary data.</text>
</comment>
<sequence>MGSRKRLYYLWSDGDGLLGHGKKQVSRPNLNANGVSLLTEVGLQYKLEPNINLSVGYQFIDDIGDNKTDKYDSHALMVGIDYFFGD</sequence>
<accession>A0A6M1RJF7</accession>
<feature type="domain" description="Outer membrane protein OmpA-like transmembrane" evidence="3">
    <location>
        <begin position="25"/>
        <end position="85"/>
    </location>
</feature>
<keyword evidence="2" id="KW-0626">Porin</keyword>
<gene>
    <name evidence="4" type="ORF">G5S52_23225</name>
</gene>
<name>A0A6M1RJF7_9GAMM</name>
<keyword evidence="5" id="KW-1185">Reference proteome</keyword>
<dbReference type="GO" id="GO:0009279">
    <property type="term" value="C:cell outer membrane"/>
    <property type="evidence" value="ECO:0007669"/>
    <property type="project" value="InterPro"/>
</dbReference>
<evidence type="ECO:0000259" key="3">
    <source>
        <dbReference type="Pfam" id="PF01389"/>
    </source>
</evidence>
<comment type="similarity">
    <text evidence="1">Belongs to the outer membrane OOP (TC 1.B.6) superfamily. OmpA family.</text>
</comment>
<dbReference type="InterPro" id="IPR000498">
    <property type="entry name" value="OmpA-like_TM_dom"/>
</dbReference>